<feature type="domain" description="DDE Tnp4" evidence="8">
    <location>
        <begin position="138"/>
        <end position="304"/>
    </location>
</feature>
<evidence type="ECO:0000256" key="3">
    <source>
        <dbReference type="ARBA" id="ARBA00006958"/>
    </source>
</evidence>
<comment type="subcellular location">
    <subcellularLocation>
        <location evidence="2">Nucleus</location>
    </subcellularLocation>
</comment>
<keyword evidence="6" id="KW-0378">Hydrolase</keyword>
<comment type="caution">
    <text evidence="9">The sequence shown here is derived from an EMBL/GenBank/DDBJ whole genome shotgun (WGS) entry which is preliminary data.</text>
</comment>
<sequence>HLFNNEVKFREFFRVNREQFNFILSLVKDDLTKEPTMRVPVPISSDEKLAITLRRKTLTFLKAELCSKFLATGESFRSLSFSFRISYSYISVIVKETLAALKKMLMPLFLPNPNTIDYKVKANEFYTKWNFPNCILAIDGKHVRIRCPNNSGSLYFNYKDYFSIVLMAMVDANYKFIAIDVGSFGREGDSGIFLKSNMGQQILNCTFKFPQDCALPNTNLVVPHVILGDQAFRLHKHILRPFSQKSARGDSGKTIFNYRLSRARRVTENAFGLLSQIFRVFYQPININPNTCDDLIIVTCCLHNMLRDAYLEKNGKIYYQFDSQQPNPDGNMTPLEHERGFLSTEGLAVRDIFKDYFVNEGAVQWQT</sequence>
<evidence type="ECO:0000256" key="7">
    <source>
        <dbReference type="ARBA" id="ARBA00023242"/>
    </source>
</evidence>
<evidence type="ECO:0000313" key="9">
    <source>
        <dbReference type="EMBL" id="KAF0702274.1"/>
    </source>
</evidence>
<evidence type="ECO:0000256" key="6">
    <source>
        <dbReference type="ARBA" id="ARBA00022801"/>
    </source>
</evidence>
<dbReference type="Proteomes" id="UP000478052">
    <property type="component" value="Unassembled WGS sequence"/>
</dbReference>
<keyword evidence="7" id="KW-0539">Nucleus</keyword>
<protein>
    <submittedName>
        <fullName evidence="9">Protein ANTAGONIST OF LIKE HETEROCHROMATIN PROTEIN 1-like</fullName>
    </submittedName>
</protein>
<dbReference type="Pfam" id="PF13359">
    <property type="entry name" value="DDE_Tnp_4"/>
    <property type="match status" value="1"/>
</dbReference>
<evidence type="ECO:0000256" key="4">
    <source>
        <dbReference type="ARBA" id="ARBA00022722"/>
    </source>
</evidence>
<reference evidence="9 10" key="1">
    <citation type="submission" date="2019-08" db="EMBL/GenBank/DDBJ databases">
        <title>Whole genome of Aphis craccivora.</title>
        <authorList>
            <person name="Voronova N.V."/>
            <person name="Shulinski R.S."/>
            <person name="Bandarenka Y.V."/>
            <person name="Zhorov D.G."/>
            <person name="Warner D."/>
        </authorList>
    </citation>
    <scope>NUCLEOTIDE SEQUENCE [LARGE SCALE GENOMIC DNA]</scope>
    <source>
        <strain evidence="9">180601</strain>
        <tissue evidence="9">Whole Body</tissue>
    </source>
</reference>
<dbReference type="GO" id="GO:0046872">
    <property type="term" value="F:metal ion binding"/>
    <property type="evidence" value="ECO:0007669"/>
    <property type="project" value="UniProtKB-KW"/>
</dbReference>
<feature type="non-terminal residue" evidence="9">
    <location>
        <position position="1"/>
    </location>
</feature>
<keyword evidence="4" id="KW-0540">Nuclease</keyword>
<dbReference type="EMBL" id="VUJU01014351">
    <property type="protein sequence ID" value="KAF0702274.1"/>
    <property type="molecule type" value="Genomic_DNA"/>
</dbReference>
<dbReference type="OrthoDB" id="6581217at2759"/>
<evidence type="ECO:0000256" key="1">
    <source>
        <dbReference type="ARBA" id="ARBA00001968"/>
    </source>
</evidence>
<keyword evidence="5" id="KW-0479">Metal-binding</keyword>
<comment type="cofactor">
    <cofactor evidence="1">
        <name>a divalent metal cation</name>
        <dbReference type="ChEBI" id="CHEBI:60240"/>
    </cofactor>
</comment>
<dbReference type="PANTHER" id="PTHR22930:SF269">
    <property type="entry name" value="NUCLEASE HARBI1-LIKE PROTEIN"/>
    <property type="match status" value="1"/>
</dbReference>
<dbReference type="PANTHER" id="PTHR22930">
    <property type="match status" value="1"/>
</dbReference>
<dbReference type="GO" id="GO:0005634">
    <property type="term" value="C:nucleus"/>
    <property type="evidence" value="ECO:0007669"/>
    <property type="project" value="UniProtKB-SubCell"/>
</dbReference>
<dbReference type="GO" id="GO:0004518">
    <property type="term" value="F:nuclease activity"/>
    <property type="evidence" value="ECO:0007669"/>
    <property type="project" value="UniProtKB-KW"/>
</dbReference>
<name>A0A6G0VMH8_APHCR</name>
<evidence type="ECO:0000256" key="5">
    <source>
        <dbReference type="ARBA" id="ARBA00022723"/>
    </source>
</evidence>
<dbReference type="InterPro" id="IPR045249">
    <property type="entry name" value="HARBI1-like"/>
</dbReference>
<evidence type="ECO:0000259" key="8">
    <source>
        <dbReference type="Pfam" id="PF13359"/>
    </source>
</evidence>
<evidence type="ECO:0000313" key="10">
    <source>
        <dbReference type="Proteomes" id="UP000478052"/>
    </source>
</evidence>
<proteinExistence type="inferred from homology"/>
<organism evidence="9 10">
    <name type="scientific">Aphis craccivora</name>
    <name type="common">Cowpea aphid</name>
    <dbReference type="NCBI Taxonomy" id="307492"/>
    <lineage>
        <taxon>Eukaryota</taxon>
        <taxon>Metazoa</taxon>
        <taxon>Ecdysozoa</taxon>
        <taxon>Arthropoda</taxon>
        <taxon>Hexapoda</taxon>
        <taxon>Insecta</taxon>
        <taxon>Pterygota</taxon>
        <taxon>Neoptera</taxon>
        <taxon>Paraneoptera</taxon>
        <taxon>Hemiptera</taxon>
        <taxon>Sternorrhyncha</taxon>
        <taxon>Aphidomorpha</taxon>
        <taxon>Aphidoidea</taxon>
        <taxon>Aphididae</taxon>
        <taxon>Aphidini</taxon>
        <taxon>Aphis</taxon>
        <taxon>Aphis</taxon>
    </lineage>
</organism>
<comment type="similarity">
    <text evidence="3">Belongs to the HARBI1 family.</text>
</comment>
<gene>
    <name evidence="9" type="ORF">FWK35_00036485</name>
</gene>
<dbReference type="AlphaFoldDB" id="A0A6G0VMH8"/>
<accession>A0A6G0VMH8</accession>
<evidence type="ECO:0000256" key="2">
    <source>
        <dbReference type="ARBA" id="ARBA00004123"/>
    </source>
</evidence>
<dbReference type="InterPro" id="IPR027806">
    <property type="entry name" value="HARBI1_dom"/>
</dbReference>
<keyword evidence="10" id="KW-1185">Reference proteome</keyword>
<dbReference type="GO" id="GO:0016787">
    <property type="term" value="F:hydrolase activity"/>
    <property type="evidence" value="ECO:0007669"/>
    <property type="project" value="UniProtKB-KW"/>
</dbReference>